<dbReference type="EMBL" id="APNK01000046">
    <property type="protein sequence ID" value="KEZ75926.1"/>
    <property type="molecule type" value="Genomic_DNA"/>
</dbReference>
<dbReference type="Proteomes" id="UP000028302">
    <property type="component" value="Unassembled WGS sequence"/>
</dbReference>
<proteinExistence type="predicted"/>
<evidence type="ECO:0000313" key="2">
    <source>
        <dbReference type="Proteomes" id="UP000028302"/>
    </source>
</evidence>
<evidence type="ECO:0000313" key="1">
    <source>
        <dbReference type="EMBL" id="KEZ75926.1"/>
    </source>
</evidence>
<dbReference type="AlphaFoldDB" id="A0A084IGU2"/>
<dbReference type="RefSeq" id="WP_037341279.1">
    <property type="nucleotide sequence ID" value="NZ_APNK01000046.1"/>
</dbReference>
<name>A0A084IGU2_SALHC</name>
<sequence length="186" mass="21138">MAGALPAALLAAWVGYGQIKTNREKLRWDLYQRRFRVFEFAVRDYQTLLESPTLDTQEAKEIQRQFIEVKLESQFLFRSGSRIQQIMDSIDTDAAIVVGIRRMFKAGNRGLPPPLVAEEDEKVIKALGDIGKAIPDLQEALSEYLSFESVERPRRYLIGGRLSELINEFQLLIAKSARTITGLFSS</sequence>
<dbReference type="OrthoDB" id="7033595at2"/>
<comment type="caution">
    <text evidence="1">The sequence shown here is derived from an EMBL/GenBank/DDBJ whole genome shotgun (WGS) entry which is preliminary data.</text>
</comment>
<reference evidence="1 2" key="1">
    <citation type="submission" date="2013-03" db="EMBL/GenBank/DDBJ databases">
        <title>Salinisphaera hydrothermalis C41B8 Genome Sequencing.</title>
        <authorList>
            <person name="Li C."/>
            <person name="Lai Q."/>
            <person name="Shao Z."/>
        </authorList>
    </citation>
    <scope>NUCLEOTIDE SEQUENCE [LARGE SCALE GENOMIC DNA]</scope>
    <source>
        <strain evidence="1 2">C41B8</strain>
    </source>
</reference>
<accession>A0A084IGU2</accession>
<gene>
    <name evidence="1" type="ORF">C41B8_17621</name>
</gene>
<keyword evidence="2" id="KW-1185">Reference proteome</keyword>
<protein>
    <submittedName>
        <fullName evidence="1">Uncharacterized protein</fullName>
    </submittedName>
</protein>
<organism evidence="1 2">
    <name type="scientific">Salinisphaera hydrothermalis (strain C41B8)</name>
    <dbReference type="NCBI Taxonomy" id="1304275"/>
    <lineage>
        <taxon>Bacteria</taxon>
        <taxon>Pseudomonadati</taxon>
        <taxon>Pseudomonadota</taxon>
        <taxon>Gammaproteobacteria</taxon>
        <taxon>Salinisphaerales</taxon>
        <taxon>Salinisphaeraceae</taxon>
        <taxon>Salinisphaera</taxon>
    </lineage>
</organism>